<gene>
    <name evidence="3" type="ORF">ZIOFF_061311</name>
</gene>
<evidence type="ECO:0000313" key="3">
    <source>
        <dbReference type="EMBL" id="KAG6477879.1"/>
    </source>
</evidence>
<name>A0A8J5F3U9_ZINOF</name>
<dbReference type="PANTHER" id="PTHR46038">
    <property type="entry name" value="EXPRESSED PROTEIN-RELATED"/>
    <property type="match status" value="1"/>
</dbReference>
<proteinExistence type="predicted"/>
<dbReference type="AlphaFoldDB" id="A0A8J5F3U9"/>
<feature type="region of interest" description="Disordered" evidence="1">
    <location>
        <begin position="1028"/>
        <end position="1078"/>
    </location>
</feature>
<evidence type="ECO:0000313" key="4">
    <source>
        <dbReference type="Proteomes" id="UP000734854"/>
    </source>
</evidence>
<protein>
    <recommendedName>
        <fullName evidence="2">Nucleotide-diphospho-sugar transferase domain-containing protein</fullName>
    </recommendedName>
</protein>
<feature type="compositionally biased region" description="Acidic residues" evidence="1">
    <location>
        <begin position="213"/>
        <end position="223"/>
    </location>
</feature>
<feature type="compositionally biased region" description="Basic and acidic residues" evidence="1">
    <location>
        <begin position="318"/>
        <end position="327"/>
    </location>
</feature>
<organism evidence="3 4">
    <name type="scientific">Zingiber officinale</name>
    <name type="common">Ginger</name>
    <name type="synonym">Amomum zingiber</name>
    <dbReference type="NCBI Taxonomy" id="94328"/>
    <lineage>
        <taxon>Eukaryota</taxon>
        <taxon>Viridiplantae</taxon>
        <taxon>Streptophyta</taxon>
        <taxon>Embryophyta</taxon>
        <taxon>Tracheophyta</taxon>
        <taxon>Spermatophyta</taxon>
        <taxon>Magnoliopsida</taxon>
        <taxon>Liliopsida</taxon>
        <taxon>Zingiberales</taxon>
        <taxon>Zingiberaceae</taxon>
        <taxon>Zingiber</taxon>
    </lineage>
</organism>
<feature type="region of interest" description="Disordered" evidence="1">
    <location>
        <begin position="213"/>
        <end position="343"/>
    </location>
</feature>
<comment type="caution">
    <text evidence="3">The sequence shown here is derived from an EMBL/GenBank/DDBJ whole genome shotgun (WGS) entry which is preliminary data.</text>
</comment>
<evidence type="ECO:0000256" key="1">
    <source>
        <dbReference type="SAM" id="MobiDB-lite"/>
    </source>
</evidence>
<dbReference type="InterPro" id="IPR005069">
    <property type="entry name" value="Nucl-diP-sugar_transferase"/>
</dbReference>
<feature type="domain" description="Nucleotide-diphospho-sugar transferase" evidence="2">
    <location>
        <begin position="496"/>
        <end position="678"/>
    </location>
</feature>
<dbReference type="InterPro" id="IPR044821">
    <property type="entry name" value="At1g28695/At4g15970-like"/>
</dbReference>
<feature type="region of interest" description="Disordered" evidence="1">
    <location>
        <begin position="100"/>
        <end position="133"/>
    </location>
</feature>
<feature type="compositionally biased region" description="Polar residues" evidence="1">
    <location>
        <begin position="122"/>
        <end position="133"/>
    </location>
</feature>
<keyword evidence="4" id="KW-1185">Reference proteome</keyword>
<evidence type="ECO:0000259" key="2">
    <source>
        <dbReference type="Pfam" id="PF03407"/>
    </source>
</evidence>
<sequence>MEPFSKRKRKRRPIRQPSWDLAEEDHGGDTSGSIDRGGVKDPEVIAIFDTDEEEDVEGQGKGRQISVPLSQVPIVEINSDKNDNEGNVKSKKVTVGSCSTQKVSDGDLEVEEVSERDAQPMDDSNFQMNDTCTTDISSSSVEVMDEDNFETIIMTDVEEDDEEDKEHKEWNEDDENIFKTCHPVAYSCPASRTRSSIGNQPRVSYCRYFETLDSDEDDDEEEEGLLKDVSSSSSKKKMISKTNIPWEDQPLPPLNQKNKFSEEEGSEQDEPLSSSKKKMLSKTDHPLDDEEPLSSLNEKSKISIPPNDEPSSSLNKKKFSEPQKDEPSSSPNSARSGKRKRDIKPTNCSISKLLVNMICNKTKDIPPESPKNELCNEEPDFFSWDDEPKVADKSDHEKFIDELWADFDFFMCSMNISFYDADKVYDYDLPILLDFLLIFCSCPQTVPKDELQQQLEGASMADKTLMIAMINKTSVDDSTLQLFLQSMRQGEDTLLLINHLLLVATDDASYKHCKILQLHCLLLSSENALISSGTALHRLFLGEVLKRGYSFIFTDVDVMWLRNPLPRLKQSADDLQISRNLENGGPSVDDSTFIYNGFCFVSSNEKTITWFTRQKGKEEEDNVLYLVKSGVDLRQQFGVTVSYLDTTYFSSLCQDELHAAKLIALHANCCPDVKAKLEGLRAVLDVWKTHKNGNSNVSFPAHSSCTQSWKNLQLKRILQGASMKNKTVIVSYLNKAYVEENGMLDLFLQSLKEGEDTAFLRKHLLLITVDEISYQRCNVLKLHCYNIKVGDLNFSKEQVYMSEGYVNLVWQKIAILREVLKHGYNFIFTDMDIIWLRNPFPKLTLYGQDMMISCDDFNGRPFDEANNINTGFFYAASNHKTKKLFDIWFSARKNLPRMNDQEVLVALKSQGVFNLLDMRIQFLDTLHFTGFCQLSNNLKEMTTMHANCCRTLRAKVGYLRESLATWKKLNGTDLPALVFLDRLFLISLEQRTEQETDGSSRCFVSCTAMVVLSVRPFPFLPPPTSTTMAPPFPPSHAPSPTPKHPLANPDTGFLSSSPSAIHPLPPSDDKDRILSPDD</sequence>
<accession>A0A8J5F3U9</accession>
<dbReference type="Pfam" id="PF03407">
    <property type="entry name" value="Nucleotid_trans"/>
    <property type="match status" value="2"/>
</dbReference>
<dbReference type="EMBL" id="JACMSC010000017">
    <property type="protein sequence ID" value="KAG6477879.1"/>
    <property type="molecule type" value="Genomic_DNA"/>
</dbReference>
<feature type="domain" description="Nucleotide-diphospho-sugar transferase" evidence="2">
    <location>
        <begin position="762"/>
        <end position="958"/>
    </location>
</feature>
<feature type="region of interest" description="Disordered" evidence="1">
    <location>
        <begin position="1"/>
        <end position="42"/>
    </location>
</feature>
<feature type="compositionally biased region" description="Basic residues" evidence="1">
    <location>
        <begin position="1"/>
        <end position="14"/>
    </location>
</feature>
<feature type="compositionally biased region" description="Basic and acidic residues" evidence="1">
    <location>
        <begin position="1067"/>
        <end position="1078"/>
    </location>
</feature>
<feature type="compositionally biased region" description="Pro residues" evidence="1">
    <location>
        <begin position="1028"/>
        <end position="1043"/>
    </location>
</feature>
<dbReference type="PANTHER" id="PTHR46038:SF12">
    <property type="entry name" value="OS03G0731800 PROTEIN"/>
    <property type="match status" value="1"/>
</dbReference>
<reference evidence="3 4" key="1">
    <citation type="submission" date="2020-08" db="EMBL/GenBank/DDBJ databases">
        <title>Plant Genome Project.</title>
        <authorList>
            <person name="Zhang R.-G."/>
        </authorList>
    </citation>
    <scope>NUCLEOTIDE SEQUENCE [LARGE SCALE GENOMIC DNA]</scope>
    <source>
        <tissue evidence="3">Rhizome</tissue>
    </source>
</reference>
<dbReference type="Proteomes" id="UP000734854">
    <property type="component" value="Unassembled WGS sequence"/>
</dbReference>